<dbReference type="PANTHER" id="PTHR38031">
    <property type="entry name" value="SULFUR CARRIER PROTEIN SLR0821-RELATED"/>
    <property type="match status" value="1"/>
</dbReference>
<dbReference type="InterPro" id="IPR003749">
    <property type="entry name" value="ThiS/MoaD-like"/>
</dbReference>
<dbReference type="Gene3D" id="3.10.20.30">
    <property type="match status" value="1"/>
</dbReference>
<comment type="caution">
    <text evidence="1">The sequence shown here is derived from an EMBL/GenBank/DDBJ whole genome shotgun (WGS) entry which is preliminary data.</text>
</comment>
<dbReference type="NCBIfam" id="NF041918">
    <property type="entry name" value="SAMP1"/>
    <property type="match status" value="1"/>
</dbReference>
<gene>
    <name evidence="1" type="ORF">P0O15_01495</name>
</gene>
<dbReference type="Proteomes" id="UP001220010">
    <property type="component" value="Unassembled WGS sequence"/>
</dbReference>
<dbReference type="CDD" id="cd17040">
    <property type="entry name" value="Ubl_MoaD_like"/>
    <property type="match status" value="1"/>
</dbReference>
<organism evidence="1 2">
    <name type="scientific">Candidatus Methanocrinis natronophilus</name>
    <dbReference type="NCBI Taxonomy" id="3033396"/>
    <lineage>
        <taxon>Archaea</taxon>
        <taxon>Methanobacteriati</taxon>
        <taxon>Methanobacteriota</taxon>
        <taxon>Stenosarchaea group</taxon>
        <taxon>Methanomicrobia</taxon>
        <taxon>Methanotrichales</taxon>
        <taxon>Methanotrichaceae</taxon>
        <taxon>Methanocrinis</taxon>
    </lineage>
</organism>
<dbReference type="Pfam" id="PF02597">
    <property type="entry name" value="ThiS"/>
    <property type="match status" value="1"/>
</dbReference>
<dbReference type="InterPro" id="IPR052045">
    <property type="entry name" value="Sulfur_Carrier/Prot_Modifier"/>
</dbReference>
<dbReference type="PANTHER" id="PTHR38031:SF1">
    <property type="entry name" value="SULFUR CARRIER PROTEIN CYSO"/>
    <property type="match status" value="1"/>
</dbReference>
<protein>
    <submittedName>
        <fullName evidence="1">MoaD/ThiS family protein</fullName>
    </submittedName>
</protein>
<dbReference type="InterPro" id="IPR054834">
    <property type="entry name" value="SAMP1_3"/>
</dbReference>
<dbReference type="EMBL" id="JARFPK010000004">
    <property type="protein sequence ID" value="MDF0589853.1"/>
    <property type="molecule type" value="Genomic_DNA"/>
</dbReference>
<name>A0ABT5X588_9EURY</name>
<evidence type="ECO:0000313" key="1">
    <source>
        <dbReference type="EMBL" id="MDF0589853.1"/>
    </source>
</evidence>
<evidence type="ECO:0000313" key="2">
    <source>
        <dbReference type="Proteomes" id="UP001220010"/>
    </source>
</evidence>
<dbReference type="InterPro" id="IPR012675">
    <property type="entry name" value="Beta-grasp_dom_sf"/>
</dbReference>
<reference evidence="1 2" key="1">
    <citation type="submission" date="2023-03" db="EMBL/GenBank/DDBJ databases">
        <title>WGS of Methanotrichaceae archaeon Mx.</title>
        <authorList>
            <person name="Sorokin D.Y."/>
            <person name="Merkel A.Y."/>
        </authorList>
    </citation>
    <scope>NUCLEOTIDE SEQUENCE [LARGE SCALE GENOMIC DNA]</scope>
    <source>
        <strain evidence="1 2">Mx</strain>
    </source>
</reference>
<dbReference type="SUPFAM" id="SSF54285">
    <property type="entry name" value="MoaD/ThiS"/>
    <property type="match status" value="1"/>
</dbReference>
<sequence length="92" mass="9806">MLIRLKPFGRFRAPLGEEMDVDLPAGSSVSDLLVRLSSLSSDLHAQIYDAGGEVREDVHVMVNGRHFLSLGGTSTPLEEGDEVALFPAVVGG</sequence>
<proteinExistence type="predicted"/>
<keyword evidence="2" id="KW-1185">Reference proteome</keyword>
<dbReference type="InterPro" id="IPR016155">
    <property type="entry name" value="Mopterin_synth/thiamin_S_b"/>
</dbReference>
<accession>A0ABT5X588</accession>
<dbReference type="RefSeq" id="WP_316965614.1">
    <property type="nucleotide sequence ID" value="NZ_JARFPK010000004.1"/>
</dbReference>